<dbReference type="InterPro" id="IPR036397">
    <property type="entry name" value="RNaseH_sf"/>
</dbReference>
<evidence type="ECO:0000313" key="7">
    <source>
        <dbReference type="Proteomes" id="UP000440578"/>
    </source>
</evidence>
<feature type="compositionally biased region" description="Basic and acidic residues" evidence="3">
    <location>
        <begin position="943"/>
        <end position="971"/>
    </location>
</feature>
<feature type="domain" description="Mab-21-like HhH/H2TH-like" evidence="5">
    <location>
        <begin position="731"/>
        <end position="803"/>
    </location>
</feature>
<dbReference type="Gene3D" id="3.30.420.10">
    <property type="entry name" value="Ribonuclease H-like superfamily/Ribonuclease H"/>
    <property type="match status" value="1"/>
</dbReference>
<proteinExistence type="inferred from homology"/>
<keyword evidence="7" id="KW-1185">Reference proteome</keyword>
<feature type="compositionally biased region" description="Polar residues" evidence="3">
    <location>
        <begin position="680"/>
        <end position="707"/>
    </location>
</feature>
<dbReference type="Pfam" id="PF01641">
    <property type="entry name" value="SelR"/>
    <property type="match status" value="2"/>
</dbReference>
<dbReference type="InterPro" id="IPR002579">
    <property type="entry name" value="Met_Sox_Rdtase_MsrB_dom"/>
</dbReference>
<feature type="compositionally biased region" description="Acidic residues" evidence="3">
    <location>
        <begin position="923"/>
        <end position="942"/>
    </location>
</feature>
<feature type="compositionally biased region" description="Polar residues" evidence="3">
    <location>
        <begin position="659"/>
        <end position="673"/>
    </location>
</feature>
<feature type="compositionally biased region" description="Basic and acidic residues" evidence="3">
    <location>
        <begin position="1792"/>
        <end position="1803"/>
    </location>
</feature>
<feature type="domain" description="MsrB" evidence="4">
    <location>
        <begin position="384"/>
        <end position="440"/>
    </location>
</feature>
<dbReference type="GO" id="GO:0033743">
    <property type="term" value="F:peptide-methionine (R)-S-oxide reductase activity"/>
    <property type="evidence" value="ECO:0007669"/>
    <property type="project" value="InterPro"/>
</dbReference>
<feature type="domain" description="MsrB" evidence="4">
    <location>
        <begin position="451"/>
        <end position="493"/>
    </location>
</feature>
<name>A0A6A4XDZ0_AMPAM</name>
<sequence>MRKTEPIFRSYENVKIVCILRAAQRRALLLCAIGDEAYRVYENLPTLVKDEHEDDYDVTIRQLRNHYEPKTNVIVERFQFRQRGQQSHESTADYAAVLHGLAKKCNFGAMEDELIRDQIVEKTPHNALRQRLLQEHDLTLPKLLGMAEAHEQALQQAATIQHGRAKQLFKGVSYEPTSANLYGFGHNPIQVHGTLPAIISYNERNVNASFYLVDTPRLEAIMGMDVLSALGLTLHPASHTIFDLDEQTSASEEQLHLPAIDGYAHRIQLKPDAYKPGHSIPVADTLSRLPLPDTTAAETDSDDVVALVTDAAADVLTEEDIRAASAADPVMEKLRSTIRFGWPDTARKCAPDLRDYFAVRHELQCREDGIVMRGPERVVVPETLRSRYLELAHAGLYACSECSHPLFPSEAKYQHHTPWPAFTKPVSADALKRRKESSTAFKVQLHVVLCLYGCAECGHPLFRSSAKYEHHTPWPAFTEPVADDSLSKLPETEQQESSHCTALKTDLSGEARAAAVDAAMAVSPVDQQYPRPVRALAAALQAVPQTDVQELEGSRDDVSTEARDVRLCIEASVDERIAALTRVLEAPEDDPAEMAAARAALARSKAYPKLEEWRPFEEINTRETYRSVLGGGVLPNEEACVLAMYRDLLNGGEPGEAECSTSNGEDSTSNGEDSTAKAECSTSTGEDSTSNGEDSTASPECNTSTGEDTVDKEELRIELEMQEMYKRWTLMGSRQYALVKESLCSYELKTAMMWVCERRAPELWTWDGMLESMMAVLDFLLECAEQGALPCYFAPETNLWRSYTFFTFTSVLRLRVQLPRAIQLLLAGLLSSSQAPLMRHLLNLPLDAQQMLWCCWKRRVDDPYLATCYRRGRIDPQLWACGLYPAAVEGRLWSERFLDTFRWESLPARCRQPDWFAEHGWDPDSEGEEEEHREDKDEEGEEEDRKYTDSEGKEEGGKDTDGEGEKEDRKGTTAAPPVPSRTAYLTEAAANELQLQGEDEDVDLETVNGSSQVRMKKTQVQLSSVDKGYKAKLSAFVIKDLSSASTKIDWNLMKDRWDHMKKIPFPTVSRKGGIDMLIGLTGDTMSLFLPEETIQGPPGDPVAVKTPLGWTAFGPVSGAEMESIKTLRTHIRSKLKVENQEEIKAMREMTELEVIGVREQKEKILSVEDKEAMKKVEKMKHEGGRYEVNVPWRNDEPNLSGNFGYALSRLRKTEENMKKRKDEAMEKKYGEIFEDYVKKGYFLKIAAGDENWTAATCEGWFLPHFPVIRQDRATTKIRLVFDAAAKYQGRSLNDELYPGPSICSDLIEILLGFRRHPIALTGDVEEMFLQVKLATADKKYHRVLWRDGEAERAPDIYEAQRWIFGNAAAPFAAQYVMKENALIHAAEFPLAAQAVERSFYMDDALCSFKTEEEAKEAREQLTDVMKQAGMHIRKWRSSSSDVTASIPEKERAKEPEFKIEDGPNQTSKTLGLLWNADEDTLGICATTSSDAAPENRPTKRLCLKKIAAVFDPLCLICPLTITAKIIFQETWARGLDWDDPLPPDMEAEWLTWLEDIQEVSSLTVPRCVHSFSSENAQQLHVFSDASEQAYAAVIYVVTDCEEGIVSRIALARARVTPRSRKVTIPRLELMAALLGLRLVKKVCAAFEIQLTDVVFWSDSLNVICWIKNDVKRFQPFVAHRVSEIRELTSPDQWRHIPGTENPADLPSRGVKLEDLKHISLWWEGPPFLLESPENWPKQRDISEQACDPSEFRKEKVTTHSARAKEMDRLPATASTLLEVDEAHQSDSMGAPLREKAETKKNRG</sequence>
<comment type="caution">
    <text evidence="6">The sequence shown here is derived from an EMBL/GenBank/DDBJ whole genome shotgun (WGS) entry which is preliminary data.</text>
</comment>
<feature type="region of interest" description="Disordered" evidence="3">
    <location>
        <begin position="917"/>
        <end position="980"/>
    </location>
</feature>
<dbReference type="PANTHER" id="PTHR47331">
    <property type="entry name" value="PHD-TYPE DOMAIN-CONTAINING PROTEIN"/>
    <property type="match status" value="1"/>
</dbReference>
<dbReference type="GO" id="GO:0071897">
    <property type="term" value="P:DNA biosynthetic process"/>
    <property type="evidence" value="ECO:0007669"/>
    <property type="project" value="UniProtKB-ARBA"/>
</dbReference>
<feature type="region of interest" description="Disordered" evidence="3">
    <location>
        <begin position="654"/>
        <end position="713"/>
    </location>
</feature>
<dbReference type="Pfam" id="PF20266">
    <property type="entry name" value="Mab-21_C"/>
    <property type="match status" value="1"/>
</dbReference>
<comment type="similarity">
    <text evidence="1">Belongs to the MsrB Met sulfoxide reductase family.</text>
</comment>
<dbReference type="SUPFAM" id="SSF51316">
    <property type="entry name" value="Mss4-like"/>
    <property type="match status" value="2"/>
</dbReference>
<dbReference type="GO" id="GO:0003676">
    <property type="term" value="F:nucleic acid binding"/>
    <property type="evidence" value="ECO:0007669"/>
    <property type="project" value="InterPro"/>
</dbReference>
<dbReference type="OrthoDB" id="44061at2759"/>
<dbReference type="CDD" id="cd06222">
    <property type="entry name" value="RNase_H_like"/>
    <property type="match status" value="1"/>
</dbReference>
<accession>A0A6A4XDZ0</accession>
<dbReference type="SUPFAM" id="SSF56672">
    <property type="entry name" value="DNA/RNA polymerases"/>
    <property type="match status" value="1"/>
</dbReference>
<dbReference type="EMBL" id="VIIS01000036">
    <property type="protein sequence ID" value="KAF0314254.1"/>
    <property type="molecule type" value="Genomic_DNA"/>
</dbReference>
<protein>
    <submittedName>
        <fullName evidence="6">Methionine-R-sulfoxide reductase B1-A</fullName>
    </submittedName>
</protein>
<dbReference type="Pfam" id="PF05380">
    <property type="entry name" value="Peptidase_A17"/>
    <property type="match status" value="1"/>
</dbReference>
<dbReference type="InterPro" id="IPR043502">
    <property type="entry name" value="DNA/RNA_pol_sf"/>
</dbReference>
<dbReference type="InterPro" id="IPR046906">
    <property type="entry name" value="Mab-21_HhH/H2TH-like"/>
</dbReference>
<feature type="compositionally biased region" description="Basic and acidic residues" evidence="3">
    <location>
        <begin position="1749"/>
        <end position="1768"/>
    </location>
</feature>
<evidence type="ECO:0000256" key="3">
    <source>
        <dbReference type="SAM" id="MobiDB-lite"/>
    </source>
</evidence>
<organism evidence="6 7">
    <name type="scientific">Amphibalanus amphitrite</name>
    <name type="common">Striped barnacle</name>
    <name type="synonym">Balanus amphitrite</name>
    <dbReference type="NCBI Taxonomy" id="1232801"/>
    <lineage>
        <taxon>Eukaryota</taxon>
        <taxon>Metazoa</taxon>
        <taxon>Ecdysozoa</taxon>
        <taxon>Arthropoda</taxon>
        <taxon>Crustacea</taxon>
        <taxon>Multicrustacea</taxon>
        <taxon>Cirripedia</taxon>
        <taxon>Thoracica</taxon>
        <taxon>Thoracicalcarea</taxon>
        <taxon>Balanomorpha</taxon>
        <taxon>Balanoidea</taxon>
        <taxon>Balanidae</taxon>
        <taxon>Amphibalaninae</taxon>
        <taxon>Amphibalanus</taxon>
    </lineage>
</organism>
<dbReference type="Proteomes" id="UP000440578">
    <property type="component" value="Unassembled WGS sequence"/>
</dbReference>
<gene>
    <name evidence="6" type="primary">msrb1</name>
    <name evidence="6" type="ORF">FJT64_015277</name>
</gene>
<dbReference type="InterPro" id="IPR008042">
    <property type="entry name" value="Retrotrans_Pao"/>
</dbReference>
<evidence type="ECO:0000313" key="6">
    <source>
        <dbReference type="EMBL" id="KAF0314254.1"/>
    </source>
</evidence>
<dbReference type="Gene3D" id="1.10.1410.40">
    <property type="match status" value="1"/>
</dbReference>
<dbReference type="InterPro" id="IPR044730">
    <property type="entry name" value="RNase_H-like_dom_plant"/>
</dbReference>
<reference evidence="6 7" key="1">
    <citation type="submission" date="2019-07" db="EMBL/GenBank/DDBJ databases">
        <title>Draft genome assembly of a fouling barnacle, Amphibalanus amphitrite (Darwin, 1854): The first reference genome for Thecostraca.</title>
        <authorList>
            <person name="Kim W."/>
        </authorList>
    </citation>
    <scope>NUCLEOTIDE SEQUENCE [LARGE SCALE GENOMIC DNA]</scope>
    <source>
        <strain evidence="6">SNU_AA5</strain>
        <tissue evidence="6">Soma without cirri and trophi</tissue>
    </source>
</reference>
<keyword evidence="2" id="KW-0560">Oxidoreductase</keyword>
<evidence type="ECO:0000256" key="1">
    <source>
        <dbReference type="ARBA" id="ARBA00007174"/>
    </source>
</evidence>
<evidence type="ECO:0000259" key="5">
    <source>
        <dbReference type="Pfam" id="PF20266"/>
    </source>
</evidence>
<dbReference type="Gene3D" id="2.170.150.20">
    <property type="entry name" value="Peptide methionine sulfoxide reductase"/>
    <property type="match status" value="2"/>
</dbReference>
<dbReference type="InterPro" id="IPR011057">
    <property type="entry name" value="Mss4-like_sf"/>
</dbReference>
<dbReference type="CDD" id="cd01644">
    <property type="entry name" value="RT_pepA17"/>
    <property type="match status" value="1"/>
</dbReference>
<evidence type="ECO:0000259" key="4">
    <source>
        <dbReference type="Pfam" id="PF01641"/>
    </source>
</evidence>
<feature type="region of interest" description="Disordered" evidence="3">
    <location>
        <begin position="1742"/>
        <end position="1803"/>
    </location>
</feature>
<evidence type="ECO:0000256" key="2">
    <source>
        <dbReference type="ARBA" id="ARBA00023002"/>
    </source>
</evidence>